<sequence length="28" mass="3494">MPFMLRRGEKCMLTFYWCAVFRCQILHI</sequence>
<dbReference type="EMBL" id="CH473974">
    <property type="protein sequence ID" value="EDL76488.1"/>
    <property type="molecule type" value="Genomic_DNA"/>
</dbReference>
<organism evidence="1 2">
    <name type="scientific">Rattus norvegicus</name>
    <name type="common">Rat</name>
    <dbReference type="NCBI Taxonomy" id="10116"/>
    <lineage>
        <taxon>Eukaryota</taxon>
        <taxon>Metazoa</taxon>
        <taxon>Chordata</taxon>
        <taxon>Craniata</taxon>
        <taxon>Vertebrata</taxon>
        <taxon>Euteleostomi</taxon>
        <taxon>Mammalia</taxon>
        <taxon>Eutheria</taxon>
        <taxon>Euarchontoglires</taxon>
        <taxon>Glires</taxon>
        <taxon>Rodentia</taxon>
        <taxon>Myomorpha</taxon>
        <taxon>Muroidea</taxon>
        <taxon>Muridae</taxon>
        <taxon>Murinae</taxon>
        <taxon>Rattus</taxon>
    </lineage>
</organism>
<reference evidence="2" key="1">
    <citation type="submission" date="2005-09" db="EMBL/GenBank/DDBJ databases">
        <authorList>
            <person name="Mural R.J."/>
            <person name="Li P.W."/>
            <person name="Adams M.D."/>
            <person name="Amanatides P.G."/>
            <person name="Baden-Tillson H."/>
            <person name="Barnstead M."/>
            <person name="Chin S.H."/>
            <person name="Dew I."/>
            <person name="Evans C.A."/>
            <person name="Ferriera S."/>
            <person name="Flanigan M."/>
            <person name="Fosler C."/>
            <person name="Glodek A."/>
            <person name="Gu Z."/>
            <person name="Holt R.A."/>
            <person name="Jennings D."/>
            <person name="Kraft C.L."/>
            <person name="Lu F."/>
            <person name="Nguyen T."/>
            <person name="Nusskern D.R."/>
            <person name="Pfannkoch C.M."/>
            <person name="Sitter C."/>
            <person name="Sutton G.G."/>
            <person name="Venter J.C."/>
            <person name="Wang Z."/>
            <person name="Woodage T."/>
            <person name="Zheng X.H."/>
            <person name="Zhong F."/>
        </authorList>
    </citation>
    <scope>NUCLEOTIDE SEQUENCE [LARGE SCALE GENOMIC DNA]</scope>
    <source>
        <strain>BN</strain>
        <strain evidence="2">Sprague-Dawley</strain>
    </source>
</reference>
<protein>
    <submittedName>
        <fullName evidence="1">RCG49584</fullName>
    </submittedName>
</protein>
<accession>A6J3K6</accession>
<evidence type="ECO:0000313" key="1">
    <source>
        <dbReference type="EMBL" id="EDL76488.1"/>
    </source>
</evidence>
<gene>
    <name evidence="1" type="ORF">rCG_49584</name>
</gene>
<dbReference type="Proteomes" id="UP000234681">
    <property type="component" value="Chromosome 18"/>
</dbReference>
<proteinExistence type="predicted"/>
<evidence type="ECO:0000313" key="2">
    <source>
        <dbReference type="Proteomes" id="UP000234681"/>
    </source>
</evidence>
<name>A6J3K6_RAT</name>
<dbReference type="AlphaFoldDB" id="A6J3K6"/>